<feature type="domain" description="Ig-like" evidence="5">
    <location>
        <begin position="422"/>
        <end position="511"/>
    </location>
</feature>
<keyword evidence="3" id="KW-1133">Transmembrane helix</keyword>
<feature type="domain" description="Ig-like" evidence="5">
    <location>
        <begin position="223"/>
        <end position="314"/>
    </location>
</feature>
<feature type="domain" description="Ig-like" evidence="5">
    <location>
        <begin position="127"/>
        <end position="203"/>
    </location>
</feature>
<dbReference type="InterPro" id="IPR013098">
    <property type="entry name" value="Ig_I-set"/>
</dbReference>
<feature type="domain" description="Ig-like" evidence="5">
    <location>
        <begin position="347"/>
        <end position="413"/>
    </location>
</feature>
<reference evidence="6 7" key="1">
    <citation type="submission" date="2024-04" db="EMBL/GenBank/DDBJ databases">
        <authorList>
            <person name="Rising A."/>
            <person name="Reimegard J."/>
            <person name="Sonavane S."/>
            <person name="Akerstrom W."/>
            <person name="Nylinder S."/>
            <person name="Hedman E."/>
            <person name="Kallberg Y."/>
        </authorList>
    </citation>
    <scope>NUCLEOTIDE SEQUENCE [LARGE SCALE GENOMIC DNA]</scope>
</reference>
<dbReference type="PROSITE" id="PS51257">
    <property type="entry name" value="PROKAR_LIPOPROTEIN"/>
    <property type="match status" value="1"/>
</dbReference>
<dbReference type="CDD" id="cd00096">
    <property type="entry name" value="Ig"/>
    <property type="match status" value="2"/>
</dbReference>
<evidence type="ECO:0000256" key="3">
    <source>
        <dbReference type="SAM" id="Phobius"/>
    </source>
</evidence>
<dbReference type="PROSITE" id="PS50835">
    <property type="entry name" value="IG_LIKE"/>
    <property type="match status" value="4"/>
</dbReference>
<dbReference type="InterPro" id="IPR003599">
    <property type="entry name" value="Ig_sub"/>
</dbReference>
<protein>
    <recommendedName>
        <fullName evidence="5">Ig-like domain-containing protein</fullName>
    </recommendedName>
</protein>
<evidence type="ECO:0000313" key="7">
    <source>
        <dbReference type="Proteomes" id="UP001497382"/>
    </source>
</evidence>
<keyword evidence="1" id="KW-0393">Immunoglobulin domain</keyword>
<dbReference type="InterPro" id="IPR003598">
    <property type="entry name" value="Ig_sub2"/>
</dbReference>
<dbReference type="InterPro" id="IPR013151">
    <property type="entry name" value="Immunoglobulin_dom"/>
</dbReference>
<dbReference type="PANTHER" id="PTHR10075">
    <property type="entry name" value="BASIGIN RELATED"/>
    <property type="match status" value="1"/>
</dbReference>
<dbReference type="GO" id="GO:0070593">
    <property type="term" value="P:dendrite self-avoidance"/>
    <property type="evidence" value="ECO:0007669"/>
    <property type="project" value="TreeGrafter"/>
</dbReference>
<name>A0AAV2BQZ3_9ARAC</name>
<dbReference type="InterPro" id="IPR036179">
    <property type="entry name" value="Ig-like_dom_sf"/>
</dbReference>
<comment type="caution">
    <text evidence="6">The sequence shown here is derived from an EMBL/GenBank/DDBJ whole genome shotgun (WGS) entry which is preliminary data.</text>
</comment>
<dbReference type="Pfam" id="PF13927">
    <property type="entry name" value="Ig_3"/>
    <property type="match status" value="1"/>
</dbReference>
<dbReference type="Proteomes" id="UP001497382">
    <property type="component" value="Unassembled WGS sequence"/>
</dbReference>
<dbReference type="Gene3D" id="2.60.40.10">
    <property type="entry name" value="Immunoglobulins"/>
    <property type="match status" value="4"/>
</dbReference>
<organism evidence="6 7">
    <name type="scientific">Larinioides sclopetarius</name>
    <dbReference type="NCBI Taxonomy" id="280406"/>
    <lineage>
        <taxon>Eukaryota</taxon>
        <taxon>Metazoa</taxon>
        <taxon>Ecdysozoa</taxon>
        <taxon>Arthropoda</taxon>
        <taxon>Chelicerata</taxon>
        <taxon>Arachnida</taxon>
        <taxon>Araneae</taxon>
        <taxon>Araneomorphae</taxon>
        <taxon>Entelegynae</taxon>
        <taxon>Araneoidea</taxon>
        <taxon>Araneidae</taxon>
        <taxon>Larinioides</taxon>
    </lineage>
</organism>
<dbReference type="EMBL" id="CAXIEN010000470">
    <property type="protein sequence ID" value="CAL1298705.1"/>
    <property type="molecule type" value="Genomic_DNA"/>
</dbReference>
<keyword evidence="3" id="KW-0812">Transmembrane</keyword>
<dbReference type="SMART" id="SM00408">
    <property type="entry name" value="IGc2"/>
    <property type="match status" value="4"/>
</dbReference>
<evidence type="ECO:0000259" key="5">
    <source>
        <dbReference type="PROSITE" id="PS50835"/>
    </source>
</evidence>
<sequence>MIRAAKDYLFIFVIGLSLACCSSYDHNVRYRGSNEVWEGDPFEVSCVVTFSDREGWTVNSSIAITDENDLGYELSERDVDTFREELTLTVQSAQLFHEGEYRCNRDSRDFHYVRIIPALADVHERGPKKEAAPPKATNEYVLEINKTIEFYCSSAKYDNTPVTWYKNSRRIVENSESNILIAGLSLLIENAQEDDAGEYMCTVDTPFVTGYTDIGRIFRLNSPSKILDFPNKESIIKGRSLNLHCRAQGFPPPKITWYIGNLMASQLKENDLRISIYSADGGTSNSYLILRDMTVSDKGLYTCRAENSIDSGITTSFDEESVFVHVRENMIETNEDYPGVGKILTPGEPLVLQCNTSECPHCTVVWFKDGKPLHSIQDHLEIHENNSITINHASYNDSGVYVCAIDRKQLDVALNATIVVQSKIKLEKFVASSVVVDGSPLEIYCNAKAAPPPYIRWFIGEQEIFDDDKRVKLLDHDGLKRGKLLIEEANFDDRNHYTCEAYNQLDSVNTTIFIRVKDKLAALWPFLGICAEVGILCSIIFVYERRKSMNQCDEPDTDLPADNKQRDQIRTGQDVRQRK</sequence>
<dbReference type="SMART" id="SM00409">
    <property type="entry name" value="IG"/>
    <property type="match status" value="5"/>
</dbReference>
<feature type="chain" id="PRO_5043472105" description="Ig-like domain-containing protein" evidence="4">
    <location>
        <begin position="24"/>
        <end position="579"/>
    </location>
</feature>
<dbReference type="GO" id="GO:0030424">
    <property type="term" value="C:axon"/>
    <property type="evidence" value="ECO:0007669"/>
    <property type="project" value="TreeGrafter"/>
</dbReference>
<feature type="signal peptide" evidence="4">
    <location>
        <begin position="1"/>
        <end position="23"/>
    </location>
</feature>
<keyword evidence="4" id="KW-0732">Signal</keyword>
<dbReference type="PANTHER" id="PTHR10075:SF100">
    <property type="entry name" value="FASCICLIN-2"/>
    <property type="match status" value="1"/>
</dbReference>
<keyword evidence="3" id="KW-0472">Membrane</keyword>
<dbReference type="GO" id="GO:0098632">
    <property type="term" value="F:cell-cell adhesion mediator activity"/>
    <property type="evidence" value="ECO:0007669"/>
    <property type="project" value="TreeGrafter"/>
</dbReference>
<dbReference type="GO" id="GO:0007156">
    <property type="term" value="P:homophilic cell adhesion via plasma membrane adhesion molecules"/>
    <property type="evidence" value="ECO:0007669"/>
    <property type="project" value="TreeGrafter"/>
</dbReference>
<evidence type="ECO:0000256" key="1">
    <source>
        <dbReference type="ARBA" id="ARBA00023319"/>
    </source>
</evidence>
<evidence type="ECO:0000313" key="6">
    <source>
        <dbReference type="EMBL" id="CAL1298705.1"/>
    </source>
</evidence>
<evidence type="ECO:0000256" key="4">
    <source>
        <dbReference type="SAM" id="SignalP"/>
    </source>
</evidence>
<dbReference type="GO" id="GO:0005886">
    <property type="term" value="C:plasma membrane"/>
    <property type="evidence" value="ECO:0007669"/>
    <property type="project" value="TreeGrafter"/>
</dbReference>
<evidence type="ECO:0000256" key="2">
    <source>
        <dbReference type="SAM" id="MobiDB-lite"/>
    </source>
</evidence>
<feature type="compositionally biased region" description="Basic and acidic residues" evidence="2">
    <location>
        <begin position="561"/>
        <end position="579"/>
    </location>
</feature>
<dbReference type="AlphaFoldDB" id="A0AAV2BQZ3"/>
<gene>
    <name evidence="6" type="ORF">LARSCL_LOCUS20944</name>
</gene>
<dbReference type="SUPFAM" id="SSF48726">
    <property type="entry name" value="Immunoglobulin"/>
    <property type="match status" value="4"/>
</dbReference>
<accession>A0AAV2BQZ3</accession>
<dbReference type="InterPro" id="IPR013783">
    <property type="entry name" value="Ig-like_fold"/>
</dbReference>
<feature type="transmembrane region" description="Helical" evidence="3">
    <location>
        <begin position="522"/>
        <end position="543"/>
    </location>
</feature>
<feature type="region of interest" description="Disordered" evidence="2">
    <location>
        <begin position="551"/>
        <end position="579"/>
    </location>
</feature>
<keyword evidence="7" id="KW-1185">Reference proteome</keyword>
<dbReference type="Pfam" id="PF00047">
    <property type="entry name" value="ig"/>
    <property type="match status" value="1"/>
</dbReference>
<dbReference type="GO" id="GO:0007411">
    <property type="term" value="P:axon guidance"/>
    <property type="evidence" value="ECO:0007669"/>
    <property type="project" value="TreeGrafter"/>
</dbReference>
<dbReference type="Pfam" id="PF07679">
    <property type="entry name" value="I-set"/>
    <property type="match status" value="2"/>
</dbReference>
<proteinExistence type="predicted"/>
<dbReference type="InterPro" id="IPR007110">
    <property type="entry name" value="Ig-like_dom"/>
</dbReference>